<evidence type="ECO:0000313" key="8">
    <source>
        <dbReference type="EMBL" id="MFC3302694.1"/>
    </source>
</evidence>
<evidence type="ECO:0000256" key="4">
    <source>
        <dbReference type="ARBA" id="ARBA00022801"/>
    </source>
</evidence>
<dbReference type="EC" id="3.1.11.6" evidence="6"/>
<dbReference type="HAMAP" id="MF_00337">
    <property type="entry name" value="Exonuc_7_S"/>
    <property type="match status" value="1"/>
</dbReference>
<dbReference type="RefSeq" id="WP_189571280.1">
    <property type="nucleotide sequence ID" value="NZ_BMXU01000001.1"/>
</dbReference>
<comment type="similarity">
    <text evidence="1 6">Belongs to the XseB family.</text>
</comment>
<evidence type="ECO:0000313" key="9">
    <source>
        <dbReference type="Proteomes" id="UP001595607"/>
    </source>
</evidence>
<dbReference type="InterPro" id="IPR003761">
    <property type="entry name" value="Exonuc_VII_S"/>
</dbReference>
<keyword evidence="7" id="KW-0175">Coiled coil</keyword>
<organism evidence="8 9">
    <name type="scientific">Parvularcula lutaonensis</name>
    <dbReference type="NCBI Taxonomy" id="491923"/>
    <lineage>
        <taxon>Bacteria</taxon>
        <taxon>Pseudomonadati</taxon>
        <taxon>Pseudomonadota</taxon>
        <taxon>Alphaproteobacteria</taxon>
        <taxon>Parvularculales</taxon>
        <taxon>Parvularculaceae</taxon>
        <taxon>Parvularcula</taxon>
    </lineage>
</organism>
<keyword evidence="5 6" id="KW-0269">Exonuclease</keyword>
<proteinExistence type="inferred from homology"/>
<dbReference type="Proteomes" id="UP001595607">
    <property type="component" value="Unassembled WGS sequence"/>
</dbReference>
<dbReference type="NCBIfam" id="NF002140">
    <property type="entry name" value="PRK00977.1-4"/>
    <property type="match status" value="1"/>
</dbReference>
<comment type="catalytic activity">
    <reaction evidence="6">
        <text>Exonucleolytic cleavage in either 5'- to 3'- or 3'- to 5'-direction to yield nucleoside 5'-phosphates.</text>
        <dbReference type="EC" id="3.1.11.6"/>
    </reaction>
</comment>
<comment type="caution">
    <text evidence="8">The sequence shown here is derived from an EMBL/GenBank/DDBJ whole genome shotgun (WGS) entry which is preliminary data.</text>
</comment>
<keyword evidence="2 6" id="KW-0963">Cytoplasm</keyword>
<keyword evidence="3 6" id="KW-0540">Nuclease</keyword>
<dbReference type="EMBL" id="JBHRVA010000002">
    <property type="protein sequence ID" value="MFC3302694.1"/>
    <property type="molecule type" value="Genomic_DNA"/>
</dbReference>
<comment type="subunit">
    <text evidence="6">Heterooligomer composed of large and small subunits.</text>
</comment>
<evidence type="ECO:0000256" key="7">
    <source>
        <dbReference type="SAM" id="Coils"/>
    </source>
</evidence>
<dbReference type="Pfam" id="PF02609">
    <property type="entry name" value="Exonuc_VII_S"/>
    <property type="match status" value="1"/>
</dbReference>
<gene>
    <name evidence="6" type="primary">xseB</name>
    <name evidence="8" type="ORF">ACFONP_08110</name>
</gene>
<dbReference type="GO" id="GO:0008855">
    <property type="term" value="F:exodeoxyribonuclease VII activity"/>
    <property type="evidence" value="ECO:0007669"/>
    <property type="project" value="UniProtKB-EC"/>
</dbReference>
<dbReference type="NCBIfam" id="NF002139">
    <property type="entry name" value="PRK00977.1-3"/>
    <property type="match status" value="1"/>
</dbReference>
<dbReference type="InterPro" id="IPR037004">
    <property type="entry name" value="Exonuc_VII_ssu_sf"/>
</dbReference>
<reference evidence="9" key="1">
    <citation type="journal article" date="2019" name="Int. J. Syst. Evol. Microbiol.">
        <title>The Global Catalogue of Microorganisms (GCM) 10K type strain sequencing project: providing services to taxonomists for standard genome sequencing and annotation.</title>
        <authorList>
            <consortium name="The Broad Institute Genomics Platform"/>
            <consortium name="The Broad Institute Genome Sequencing Center for Infectious Disease"/>
            <person name="Wu L."/>
            <person name="Ma J."/>
        </authorList>
    </citation>
    <scope>NUCLEOTIDE SEQUENCE [LARGE SCALE GENOMIC DNA]</scope>
    <source>
        <strain evidence="9">KCTC 22245</strain>
    </source>
</reference>
<accession>A0ABV7MB81</accession>
<keyword evidence="4 6" id="KW-0378">Hydrolase</keyword>
<comment type="subcellular location">
    <subcellularLocation>
        <location evidence="6">Cytoplasm</location>
    </subcellularLocation>
</comment>
<comment type="function">
    <text evidence="6">Bidirectionally degrades single-stranded DNA into large acid-insoluble oligonucleotides, which are then degraded further into small acid-soluble oligonucleotides.</text>
</comment>
<feature type="coiled-coil region" evidence="7">
    <location>
        <begin position="11"/>
        <end position="38"/>
    </location>
</feature>
<dbReference type="Gene3D" id="1.10.287.1040">
    <property type="entry name" value="Exonuclease VII, small subunit"/>
    <property type="match status" value="1"/>
</dbReference>
<evidence type="ECO:0000256" key="1">
    <source>
        <dbReference type="ARBA" id="ARBA00009998"/>
    </source>
</evidence>
<protein>
    <recommendedName>
        <fullName evidence="6">Exodeoxyribonuclease 7 small subunit</fullName>
        <ecNumber evidence="6">3.1.11.6</ecNumber>
    </recommendedName>
    <alternativeName>
        <fullName evidence="6">Exodeoxyribonuclease VII small subunit</fullName>
        <shortName evidence="6">Exonuclease VII small subunit</shortName>
    </alternativeName>
</protein>
<dbReference type="NCBIfam" id="TIGR01280">
    <property type="entry name" value="xseB"/>
    <property type="match status" value="1"/>
</dbReference>
<sequence>MTQKTDTDVAALSFEEALKQLEAIIAKLESGEVALEESITLYERGAALKAHCEKTLAAARERIEKIVEGKGGDVKAEPASFE</sequence>
<evidence type="ECO:0000256" key="2">
    <source>
        <dbReference type="ARBA" id="ARBA00022490"/>
    </source>
</evidence>
<keyword evidence="9" id="KW-1185">Reference proteome</keyword>
<name>A0ABV7MB81_9PROT</name>
<evidence type="ECO:0000256" key="3">
    <source>
        <dbReference type="ARBA" id="ARBA00022722"/>
    </source>
</evidence>
<dbReference type="PANTHER" id="PTHR34137:SF1">
    <property type="entry name" value="EXODEOXYRIBONUCLEASE 7 SMALL SUBUNIT"/>
    <property type="match status" value="1"/>
</dbReference>
<dbReference type="SUPFAM" id="SSF116842">
    <property type="entry name" value="XseB-like"/>
    <property type="match status" value="1"/>
</dbReference>
<evidence type="ECO:0000256" key="5">
    <source>
        <dbReference type="ARBA" id="ARBA00022839"/>
    </source>
</evidence>
<dbReference type="PANTHER" id="PTHR34137">
    <property type="entry name" value="EXODEOXYRIBONUCLEASE 7 SMALL SUBUNIT"/>
    <property type="match status" value="1"/>
</dbReference>
<evidence type="ECO:0000256" key="6">
    <source>
        <dbReference type="HAMAP-Rule" id="MF_00337"/>
    </source>
</evidence>